<protein>
    <submittedName>
        <fullName evidence="3">DUF4173 domain-containing protein</fullName>
    </submittedName>
</protein>
<dbReference type="Pfam" id="PF13687">
    <property type="entry name" value="DUF4153"/>
    <property type="match status" value="1"/>
</dbReference>
<feature type="transmembrane region" description="Helical" evidence="2">
    <location>
        <begin position="151"/>
        <end position="172"/>
    </location>
</feature>
<feature type="transmembrane region" description="Helical" evidence="2">
    <location>
        <begin position="192"/>
        <end position="213"/>
    </location>
</feature>
<reference evidence="3 4" key="1">
    <citation type="submission" date="2018-09" db="EMBL/GenBank/DDBJ databases">
        <authorList>
            <person name="Grouzdev D.S."/>
            <person name="Krutkina M.S."/>
        </authorList>
    </citation>
    <scope>NUCLEOTIDE SEQUENCE [LARGE SCALE GENOMIC DNA]</scope>
    <source>
        <strain evidence="3 4">RmlP001</strain>
    </source>
</reference>
<feature type="transmembrane region" description="Helical" evidence="2">
    <location>
        <begin position="322"/>
        <end position="341"/>
    </location>
</feature>
<organism evidence="3 4">
    <name type="scientific">Lichenibacterium ramalinae</name>
    <dbReference type="NCBI Taxonomy" id="2316527"/>
    <lineage>
        <taxon>Bacteria</taxon>
        <taxon>Pseudomonadati</taxon>
        <taxon>Pseudomonadota</taxon>
        <taxon>Alphaproteobacteria</taxon>
        <taxon>Hyphomicrobiales</taxon>
        <taxon>Lichenihabitantaceae</taxon>
        <taxon>Lichenibacterium</taxon>
    </lineage>
</organism>
<comment type="caution">
    <text evidence="3">The sequence shown here is derived from an EMBL/GenBank/DDBJ whole genome shotgun (WGS) entry which is preliminary data.</text>
</comment>
<feature type="compositionally biased region" description="Basic and acidic residues" evidence="1">
    <location>
        <begin position="423"/>
        <end position="432"/>
    </location>
</feature>
<feature type="transmembrane region" description="Helical" evidence="2">
    <location>
        <begin position="387"/>
        <end position="407"/>
    </location>
</feature>
<keyword evidence="2" id="KW-0812">Transmembrane</keyword>
<evidence type="ECO:0000313" key="4">
    <source>
        <dbReference type="Proteomes" id="UP000289411"/>
    </source>
</evidence>
<dbReference type="EMBL" id="QYBC01000018">
    <property type="protein sequence ID" value="RYB02701.1"/>
    <property type="molecule type" value="Genomic_DNA"/>
</dbReference>
<feature type="transmembrane region" description="Helical" evidence="2">
    <location>
        <begin position="31"/>
        <end position="54"/>
    </location>
</feature>
<gene>
    <name evidence="3" type="ORF">D3272_20095</name>
</gene>
<keyword evidence="4" id="KW-1185">Reference proteome</keyword>
<accession>A0A4Q2R7S8</accession>
<feature type="transmembrane region" description="Helical" evidence="2">
    <location>
        <begin position="293"/>
        <end position="310"/>
    </location>
</feature>
<sequence>MTVFVKRGLALRAPGLFGPELVCVAVADRSFWLHGLGLSVPLFFAAVAATAWTVQVRRVSPARRALAVVLLLVALAPAVDRLTPLSSILAVLGTAFAIRLGTLDGRLRWGAETRASTLLFFRGPVQAVRDLRRRRASKRRRERTADAPSRALHWLGWIVPAVLFTLFLALLASANPVISRVVLDATSDWGVTLVQVPRCFFWLCVLAAVWPAIRIRRPCPVVAPPGIPRLADARDSELEELAALLRSSRAVSRALLVLCALLALQLGLDGAYLWGALALPQGITYADYAHRGAYPLVVTALLAAALVLVVRRPGGPPVSRANAVLLVVFLMENVLLVASAMQRLALYVAVYGLTQWRVAAFAWMGLVAVGVGLVVLQGMLRRDNRWLVTRSLLAALAMIYAWCLADVPGSSPTTTSPVARNCTAEDRRSTSR</sequence>
<reference evidence="3 4" key="2">
    <citation type="submission" date="2019-02" db="EMBL/GenBank/DDBJ databases">
        <title>'Lichenibacterium ramalinii' gen. nov. sp. nov., 'Lichenibacterium minor' gen. nov. sp. nov.</title>
        <authorList>
            <person name="Pankratov T."/>
        </authorList>
    </citation>
    <scope>NUCLEOTIDE SEQUENCE [LARGE SCALE GENOMIC DNA]</scope>
    <source>
        <strain evidence="3 4">RmlP001</strain>
    </source>
</reference>
<evidence type="ECO:0000256" key="1">
    <source>
        <dbReference type="SAM" id="MobiDB-lite"/>
    </source>
</evidence>
<dbReference type="AlphaFoldDB" id="A0A4Q2R7S8"/>
<dbReference type="InterPro" id="IPR025291">
    <property type="entry name" value="DUF4153"/>
</dbReference>
<name>A0A4Q2R7S8_9HYPH</name>
<keyword evidence="2" id="KW-1133">Transmembrane helix</keyword>
<feature type="transmembrane region" description="Helical" evidence="2">
    <location>
        <begin position="254"/>
        <end position="273"/>
    </location>
</feature>
<dbReference type="RefSeq" id="WP_129220999.1">
    <property type="nucleotide sequence ID" value="NZ_QYBC01000018.1"/>
</dbReference>
<evidence type="ECO:0000313" key="3">
    <source>
        <dbReference type="EMBL" id="RYB02701.1"/>
    </source>
</evidence>
<proteinExistence type="predicted"/>
<dbReference type="OrthoDB" id="7280060at2"/>
<keyword evidence="2" id="KW-0472">Membrane</keyword>
<evidence type="ECO:0000256" key="2">
    <source>
        <dbReference type="SAM" id="Phobius"/>
    </source>
</evidence>
<feature type="region of interest" description="Disordered" evidence="1">
    <location>
        <begin position="410"/>
        <end position="432"/>
    </location>
</feature>
<dbReference type="Proteomes" id="UP000289411">
    <property type="component" value="Unassembled WGS sequence"/>
</dbReference>
<feature type="transmembrane region" description="Helical" evidence="2">
    <location>
        <begin position="361"/>
        <end position="380"/>
    </location>
</feature>